<evidence type="ECO:0000313" key="10">
    <source>
        <dbReference type="EMBL" id="AOS84919.1"/>
    </source>
</evidence>
<feature type="transmembrane region" description="Helical" evidence="8">
    <location>
        <begin position="316"/>
        <end position="336"/>
    </location>
</feature>
<evidence type="ECO:0000256" key="5">
    <source>
        <dbReference type="ARBA" id="ARBA00022692"/>
    </source>
</evidence>
<dbReference type="Pfam" id="PF01544">
    <property type="entry name" value="CorA"/>
    <property type="match status" value="1"/>
</dbReference>
<comment type="similarity">
    <text evidence="2 8">Belongs to the CorA metal ion transporter (MIT) (TC 1.A.35) family.</text>
</comment>
<dbReference type="NCBIfam" id="TIGR00383">
    <property type="entry name" value="corA"/>
    <property type="match status" value="1"/>
</dbReference>
<dbReference type="SUPFAM" id="SSF144083">
    <property type="entry name" value="Magnesium transport protein CorA, transmembrane region"/>
    <property type="match status" value="1"/>
</dbReference>
<keyword evidence="5 8" id="KW-0812">Transmembrane</keyword>
<feature type="transmembrane region" description="Helical" evidence="8">
    <location>
        <begin position="348"/>
        <end position="368"/>
    </location>
</feature>
<dbReference type="CDD" id="cd12828">
    <property type="entry name" value="TmCorA-like_1"/>
    <property type="match status" value="1"/>
</dbReference>
<keyword evidence="7 8" id="KW-0472">Membrane</keyword>
<dbReference type="Gene3D" id="1.20.58.340">
    <property type="entry name" value="Magnesium transport protein CorA, transmembrane region"/>
    <property type="match status" value="2"/>
</dbReference>
<feature type="region of interest" description="Disordered" evidence="9">
    <location>
        <begin position="1"/>
        <end position="37"/>
    </location>
</feature>
<accession>A0A1D8DA09</accession>
<evidence type="ECO:0000313" key="11">
    <source>
        <dbReference type="Proteomes" id="UP000095185"/>
    </source>
</evidence>
<dbReference type="EMBL" id="CP017305">
    <property type="protein sequence ID" value="AOS84919.1"/>
    <property type="molecule type" value="Genomic_DNA"/>
</dbReference>
<dbReference type="GO" id="GO:0015087">
    <property type="term" value="F:cobalt ion transmembrane transporter activity"/>
    <property type="evidence" value="ECO:0007669"/>
    <property type="project" value="UniProtKB-UniRule"/>
</dbReference>
<keyword evidence="8" id="KW-0406">Ion transport</keyword>
<dbReference type="PANTHER" id="PTHR46494">
    <property type="entry name" value="CORA FAMILY METAL ION TRANSPORTER (EUROFUNG)"/>
    <property type="match status" value="1"/>
</dbReference>
<dbReference type="RefSeq" id="WP_069811210.1">
    <property type="nucleotide sequence ID" value="NZ_CP017305.1"/>
</dbReference>
<dbReference type="AlphaFoldDB" id="A0A1D8DA09"/>
<dbReference type="InterPro" id="IPR002523">
    <property type="entry name" value="MgTranspt_CorA/ZnTranspt_ZntB"/>
</dbReference>
<organism evidence="10 11">
    <name type="scientific">Chlorobaculum limnaeum</name>
    <dbReference type="NCBI Taxonomy" id="274537"/>
    <lineage>
        <taxon>Bacteria</taxon>
        <taxon>Pseudomonadati</taxon>
        <taxon>Chlorobiota</taxon>
        <taxon>Chlorobiia</taxon>
        <taxon>Chlorobiales</taxon>
        <taxon>Chlorobiaceae</taxon>
        <taxon>Chlorobaculum</taxon>
    </lineage>
</organism>
<name>A0A1D8DA09_CHLLM</name>
<reference evidence="10" key="1">
    <citation type="submission" date="2016-09" db="EMBL/GenBank/DDBJ databases">
        <title>Genome sequence of Chlorobaculum limnaeum.</title>
        <authorList>
            <person name="Liu Z."/>
            <person name="Tank M."/>
            <person name="Bryant D.A."/>
        </authorList>
    </citation>
    <scope>NUCLEOTIDE SEQUENCE [LARGE SCALE GENOMIC DNA]</scope>
    <source>
        <strain evidence="10">DSM 1677</strain>
    </source>
</reference>
<dbReference type="OrthoDB" id="9803416at2"/>
<dbReference type="GO" id="GO:0050897">
    <property type="term" value="F:cobalt ion binding"/>
    <property type="evidence" value="ECO:0007669"/>
    <property type="project" value="TreeGrafter"/>
</dbReference>
<protein>
    <recommendedName>
        <fullName evidence="8">Magnesium transport protein CorA</fullName>
    </recommendedName>
</protein>
<dbReference type="GO" id="GO:0015095">
    <property type="term" value="F:magnesium ion transmembrane transporter activity"/>
    <property type="evidence" value="ECO:0007669"/>
    <property type="project" value="UniProtKB-UniRule"/>
</dbReference>
<evidence type="ECO:0000256" key="6">
    <source>
        <dbReference type="ARBA" id="ARBA00022989"/>
    </source>
</evidence>
<dbReference type="InterPro" id="IPR004488">
    <property type="entry name" value="Mg/Co-transport_prot_CorA"/>
</dbReference>
<dbReference type="Gene3D" id="3.30.460.20">
    <property type="entry name" value="CorA soluble domain-like"/>
    <property type="match status" value="1"/>
</dbReference>
<dbReference type="STRING" id="274537.BIU88_12740"/>
<evidence type="ECO:0000256" key="3">
    <source>
        <dbReference type="ARBA" id="ARBA00022448"/>
    </source>
</evidence>
<keyword evidence="11" id="KW-1185">Reference proteome</keyword>
<evidence type="ECO:0000256" key="8">
    <source>
        <dbReference type="RuleBase" id="RU362010"/>
    </source>
</evidence>
<keyword evidence="8" id="KW-0460">Magnesium</keyword>
<dbReference type="GO" id="GO:0005886">
    <property type="term" value="C:plasma membrane"/>
    <property type="evidence" value="ECO:0007669"/>
    <property type="project" value="UniProtKB-SubCell"/>
</dbReference>
<evidence type="ECO:0000256" key="9">
    <source>
        <dbReference type="SAM" id="MobiDB-lite"/>
    </source>
</evidence>
<dbReference type="GO" id="GO:0000287">
    <property type="term" value="F:magnesium ion binding"/>
    <property type="evidence" value="ECO:0007669"/>
    <property type="project" value="TreeGrafter"/>
</dbReference>
<feature type="compositionally biased region" description="Basic residues" evidence="9">
    <location>
        <begin position="14"/>
        <end position="31"/>
    </location>
</feature>
<dbReference type="InterPro" id="IPR045863">
    <property type="entry name" value="CorA_TM1_TM2"/>
</dbReference>
<evidence type="ECO:0000256" key="4">
    <source>
        <dbReference type="ARBA" id="ARBA00022475"/>
    </source>
</evidence>
<dbReference type="SUPFAM" id="SSF143865">
    <property type="entry name" value="CorA soluble domain-like"/>
    <property type="match status" value="1"/>
</dbReference>
<dbReference type="FunFam" id="1.20.58.340:FF:000012">
    <property type="entry name" value="Magnesium transport protein CorA"/>
    <property type="match status" value="1"/>
</dbReference>
<dbReference type="KEGG" id="clz:BIU88_12740"/>
<evidence type="ECO:0000256" key="1">
    <source>
        <dbReference type="ARBA" id="ARBA00004651"/>
    </source>
</evidence>
<sequence length="374" mass="42977">MNNVKHSPPSAHATRNRRKSGKKVLRSRHKSIGQPPGSLIHIGEQKVEKTEITLFGYDEMQAVTISVSNPAECAALKEKFKVLWIDVAGLHETGVIEQFGALFGIDPLTLEDILHTGQRPKVEDFERYLFLSLQMLEFNRETGEISQEQLSVVLGSGWIITFQEKPGDMFDPVRHRIDSAGSKIRKHDADFLAYTLVDSVVDHYFSILEEIENRIDILDADLVATFSQESFNALNALKRELIMFRKAVWPLREIIGSVARDDFAVVGDLVEHYFRDVYDHVILVIDTVEVFREIVTSMHETWLAGVNNRMNEIMKFLTMIATIFMPLSFIAGVYGMNFKYMPELNLWWGYYAVLGLMAVIVLGFLKYYRSRRWY</sequence>
<evidence type="ECO:0000256" key="7">
    <source>
        <dbReference type="ARBA" id="ARBA00023136"/>
    </source>
</evidence>
<dbReference type="InterPro" id="IPR045861">
    <property type="entry name" value="CorA_cytoplasmic_dom"/>
</dbReference>
<comment type="subcellular location">
    <subcellularLocation>
        <location evidence="1">Cell membrane</location>
        <topology evidence="1">Multi-pass membrane protein</topology>
    </subcellularLocation>
    <subcellularLocation>
        <location evidence="8">Membrane</location>
        <topology evidence="8">Multi-pass membrane protein</topology>
    </subcellularLocation>
</comment>
<gene>
    <name evidence="8" type="primary">corA</name>
    <name evidence="10" type="ORF">BIU88_12740</name>
</gene>
<keyword evidence="3 8" id="KW-0813">Transport</keyword>
<dbReference type="PANTHER" id="PTHR46494:SF1">
    <property type="entry name" value="CORA FAMILY METAL ION TRANSPORTER (EUROFUNG)"/>
    <property type="match status" value="1"/>
</dbReference>
<proteinExistence type="inferred from homology"/>
<evidence type="ECO:0000256" key="2">
    <source>
        <dbReference type="ARBA" id="ARBA00009765"/>
    </source>
</evidence>
<keyword evidence="4 8" id="KW-1003">Cell membrane</keyword>
<dbReference type="Proteomes" id="UP000095185">
    <property type="component" value="Chromosome"/>
</dbReference>
<comment type="function">
    <text evidence="8">Mediates influx of magnesium ions.</text>
</comment>
<keyword evidence="6 8" id="KW-1133">Transmembrane helix</keyword>